<dbReference type="Pfam" id="PF00234">
    <property type="entry name" value="Tryp_alpha_amyl"/>
    <property type="match status" value="1"/>
</dbReference>
<dbReference type="InterPro" id="IPR016140">
    <property type="entry name" value="Bifunc_inhib/LTP/seed_store"/>
</dbReference>
<feature type="chain" id="PRO_5042252329" description="Bifunctional inhibitor/plant lipid transfer protein/seed storage helical domain-containing protein" evidence="1">
    <location>
        <begin position="24"/>
        <end position="121"/>
    </location>
</feature>
<evidence type="ECO:0000313" key="4">
    <source>
        <dbReference type="Proteomes" id="UP001190926"/>
    </source>
</evidence>
<reference evidence="3 4" key="1">
    <citation type="journal article" date="2021" name="Nat. Commun.">
        <title>Incipient diploidization of the medicinal plant Perilla within 10,000 years.</title>
        <authorList>
            <person name="Zhang Y."/>
            <person name="Shen Q."/>
            <person name="Leng L."/>
            <person name="Zhang D."/>
            <person name="Chen S."/>
            <person name="Shi Y."/>
            <person name="Ning Z."/>
            <person name="Chen S."/>
        </authorList>
    </citation>
    <scope>NUCLEOTIDE SEQUENCE [LARGE SCALE GENOMIC DNA]</scope>
    <source>
        <strain evidence="4">cv. PC099</strain>
    </source>
</reference>
<evidence type="ECO:0000256" key="1">
    <source>
        <dbReference type="SAM" id="SignalP"/>
    </source>
</evidence>
<proteinExistence type="predicted"/>
<dbReference type="Proteomes" id="UP001190926">
    <property type="component" value="Unassembled WGS sequence"/>
</dbReference>
<accession>A0AAD4JGW7</accession>
<sequence length="121" mass="14028">MAKFNAALLILVIAVAAASSASARRGSSCEMEMEQKMPMRQCMMWMQGKMRNPRFQEEHLQECCGELMQFSSRCRCDAVKEMMMDVQQYGQREEMERMACSLPRMCGMTQECHSCRRRSFA</sequence>
<organism evidence="3 4">
    <name type="scientific">Perilla frutescens var. hirtella</name>
    <name type="common">Perilla citriodora</name>
    <name type="synonym">Perilla setoyensis</name>
    <dbReference type="NCBI Taxonomy" id="608512"/>
    <lineage>
        <taxon>Eukaryota</taxon>
        <taxon>Viridiplantae</taxon>
        <taxon>Streptophyta</taxon>
        <taxon>Embryophyta</taxon>
        <taxon>Tracheophyta</taxon>
        <taxon>Spermatophyta</taxon>
        <taxon>Magnoliopsida</taxon>
        <taxon>eudicotyledons</taxon>
        <taxon>Gunneridae</taxon>
        <taxon>Pentapetalae</taxon>
        <taxon>asterids</taxon>
        <taxon>lamiids</taxon>
        <taxon>Lamiales</taxon>
        <taxon>Lamiaceae</taxon>
        <taxon>Nepetoideae</taxon>
        <taxon>Elsholtzieae</taxon>
        <taxon>Perilla</taxon>
    </lineage>
</organism>
<dbReference type="InterPro" id="IPR036312">
    <property type="entry name" value="Bifun_inhib/LTP/seed_sf"/>
</dbReference>
<gene>
    <name evidence="3" type="ORF">C2S53_004930</name>
</gene>
<evidence type="ECO:0000259" key="2">
    <source>
        <dbReference type="SMART" id="SM00499"/>
    </source>
</evidence>
<name>A0AAD4JGW7_PERFH</name>
<protein>
    <recommendedName>
        <fullName evidence="2">Bifunctional inhibitor/plant lipid transfer protein/seed storage helical domain-containing protein</fullName>
    </recommendedName>
</protein>
<keyword evidence="1" id="KW-0732">Signal</keyword>
<comment type="caution">
    <text evidence="3">The sequence shown here is derived from an EMBL/GenBank/DDBJ whole genome shotgun (WGS) entry which is preliminary data.</text>
</comment>
<keyword evidence="4" id="KW-1185">Reference proteome</keyword>
<dbReference type="AlphaFoldDB" id="A0AAD4JGW7"/>
<dbReference type="EMBL" id="SDAM02000057">
    <property type="protein sequence ID" value="KAH6833551.1"/>
    <property type="molecule type" value="Genomic_DNA"/>
</dbReference>
<dbReference type="Gene3D" id="1.10.110.10">
    <property type="entry name" value="Plant lipid-transfer and hydrophobic proteins"/>
    <property type="match status" value="1"/>
</dbReference>
<feature type="domain" description="Bifunctional inhibitor/plant lipid transfer protein/seed storage helical" evidence="2">
    <location>
        <begin position="42"/>
        <end position="112"/>
    </location>
</feature>
<dbReference type="SMART" id="SM00499">
    <property type="entry name" value="AAI"/>
    <property type="match status" value="1"/>
</dbReference>
<dbReference type="SUPFAM" id="SSF47699">
    <property type="entry name" value="Bifunctional inhibitor/lipid-transfer protein/seed storage 2S albumin"/>
    <property type="match status" value="1"/>
</dbReference>
<feature type="signal peptide" evidence="1">
    <location>
        <begin position="1"/>
        <end position="23"/>
    </location>
</feature>
<evidence type="ECO:0000313" key="3">
    <source>
        <dbReference type="EMBL" id="KAH6833551.1"/>
    </source>
</evidence>